<dbReference type="RefSeq" id="WP_054211947.1">
    <property type="nucleotide sequence ID" value="NZ_LGSZ01000089.1"/>
</dbReference>
<reference evidence="2 3" key="1">
    <citation type="submission" date="2015-07" db="EMBL/GenBank/DDBJ databases">
        <title>Whole genome sequencing of Bosea vaviloviae isolated from cave pool.</title>
        <authorList>
            <person name="Tan N.E.H."/>
            <person name="Lee Y.P."/>
            <person name="Gan H.M."/>
            <person name="Barton H."/>
            <person name="Savka M.A."/>
        </authorList>
    </citation>
    <scope>NUCLEOTIDE SEQUENCE [LARGE SCALE GENOMIC DNA]</scope>
    <source>
        <strain evidence="2 3">SD260</strain>
    </source>
</reference>
<dbReference type="EMBL" id="LGSZ01000089">
    <property type="protein sequence ID" value="KPH74068.1"/>
    <property type="molecule type" value="Genomic_DNA"/>
</dbReference>
<feature type="region of interest" description="Disordered" evidence="1">
    <location>
        <begin position="129"/>
        <end position="152"/>
    </location>
</feature>
<dbReference type="OrthoDB" id="8453433at2"/>
<organism evidence="2 3">
    <name type="scientific">Bosea vaviloviae</name>
    <dbReference type="NCBI Taxonomy" id="1526658"/>
    <lineage>
        <taxon>Bacteria</taxon>
        <taxon>Pseudomonadati</taxon>
        <taxon>Pseudomonadota</taxon>
        <taxon>Alphaproteobacteria</taxon>
        <taxon>Hyphomicrobiales</taxon>
        <taxon>Boseaceae</taxon>
        <taxon>Bosea</taxon>
    </lineage>
</organism>
<comment type="caution">
    <text evidence="2">The sequence shown here is derived from an EMBL/GenBank/DDBJ whole genome shotgun (WGS) entry which is preliminary data.</text>
</comment>
<proteinExistence type="predicted"/>
<dbReference type="AlphaFoldDB" id="A0A0N0M7I4"/>
<dbReference type="Proteomes" id="UP000037822">
    <property type="component" value="Unassembled WGS sequence"/>
</dbReference>
<gene>
    <name evidence="2" type="ORF">AE618_25965</name>
</gene>
<dbReference type="PATRIC" id="fig|1526658.3.peg.3752"/>
<evidence type="ECO:0000313" key="2">
    <source>
        <dbReference type="EMBL" id="KPH74068.1"/>
    </source>
</evidence>
<evidence type="ECO:0000313" key="3">
    <source>
        <dbReference type="Proteomes" id="UP000037822"/>
    </source>
</evidence>
<name>A0A0N0M7I4_9HYPH</name>
<protein>
    <submittedName>
        <fullName evidence="2">Uncharacterized protein</fullName>
    </submittedName>
</protein>
<evidence type="ECO:0000256" key="1">
    <source>
        <dbReference type="SAM" id="MobiDB-lite"/>
    </source>
</evidence>
<accession>A0A0N0M7I4</accession>
<sequence>MTGEFSGLARLADGSRVALTADEAKALWDACEASSAKLAADMPTEGDALRELGRAYERLRQLGWSDAIYCPKDGSEFDAIEAGSTGIHRCQYEGDWPNGRWWIADAGDLWPSRPILYRLDPEAEAARKQKMAEAIERFNASPPSPPQKDEGR</sequence>
<keyword evidence="3" id="KW-1185">Reference proteome</keyword>